<feature type="non-terminal residue" evidence="11">
    <location>
        <position position="1"/>
    </location>
</feature>
<keyword evidence="9 10" id="KW-0275">Fatty acid biosynthesis</keyword>
<dbReference type="KEGG" id="mlr:MELLADRAFT_27551"/>
<dbReference type="HOGENOM" id="CLU_1418278_0_0_1"/>
<dbReference type="GO" id="GO:0034626">
    <property type="term" value="P:fatty acid elongation, polyunsaturated fatty acid"/>
    <property type="evidence" value="ECO:0007669"/>
    <property type="project" value="TreeGrafter"/>
</dbReference>
<dbReference type="GO" id="GO:0019367">
    <property type="term" value="P:fatty acid elongation, saturated fatty acid"/>
    <property type="evidence" value="ECO:0007669"/>
    <property type="project" value="TreeGrafter"/>
</dbReference>
<dbReference type="GeneID" id="18926986"/>
<keyword evidence="12" id="KW-1185">Reference proteome</keyword>
<name>F4R9G1_MELLP</name>
<dbReference type="InParanoid" id="F4R9G1"/>
<dbReference type="Proteomes" id="UP000001072">
    <property type="component" value="Unassembled WGS sequence"/>
</dbReference>
<evidence type="ECO:0000256" key="2">
    <source>
        <dbReference type="ARBA" id="ARBA00022516"/>
    </source>
</evidence>
<protein>
    <recommendedName>
        <fullName evidence="10">Elongation of fatty acids protein</fullName>
        <ecNumber evidence="10">2.3.1.-</ecNumber>
    </recommendedName>
</protein>
<evidence type="ECO:0000256" key="6">
    <source>
        <dbReference type="ARBA" id="ARBA00022989"/>
    </source>
</evidence>
<gene>
    <name evidence="11" type="ORF">MELLADRAFT_27551</name>
</gene>
<evidence type="ECO:0000256" key="7">
    <source>
        <dbReference type="ARBA" id="ARBA00023098"/>
    </source>
</evidence>
<evidence type="ECO:0000313" key="12">
    <source>
        <dbReference type="Proteomes" id="UP000001072"/>
    </source>
</evidence>
<dbReference type="GO" id="GO:0034625">
    <property type="term" value="P:fatty acid elongation, monounsaturated fatty acid"/>
    <property type="evidence" value="ECO:0007669"/>
    <property type="project" value="TreeGrafter"/>
</dbReference>
<sequence length="192" mass="22077">VVYPAASNSLFNFFQGVANHPYPKIPPRIPISQSLYEFTLQPMFPVTAVIAYVAMIGWLNRQQDGKNRMKGEWWKAAVVVHNLLLAAYSFWTFKGTAAGTFQYFLRGYRSAGLDGILHTFCDTSMHLWDNTMSTYSYWFYLSKYWEIIDSLILIGKGRKASLLQEYHHAGAIMTVWSGTRYESPASWLFVVF</sequence>
<dbReference type="InterPro" id="IPR002076">
    <property type="entry name" value="ELO_fam"/>
</dbReference>
<dbReference type="OrthoDB" id="10259681at2759"/>
<accession>F4R9G1</accession>
<evidence type="ECO:0000313" key="11">
    <source>
        <dbReference type="EMBL" id="EGG11158.1"/>
    </source>
</evidence>
<evidence type="ECO:0000256" key="10">
    <source>
        <dbReference type="RuleBase" id="RU361115"/>
    </source>
</evidence>
<evidence type="ECO:0000256" key="5">
    <source>
        <dbReference type="ARBA" id="ARBA00022832"/>
    </source>
</evidence>
<proteinExistence type="inferred from homology"/>
<keyword evidence="4 10" id="KW-0812">Transmembrane</keyword>
<dbReference type="EC" id="2.3.1.-" evidence="10"/>
<dbReference type="GO" id="GO:0005789">
    <property type="term" value="C:endoplasmic reticulum membrane"/>
    <property type="evidence" value="ECO:0007669"/>
    <property type="project" value="TreeGrafter"/>
</dbReference>
<dbReference type="PANTHER" id="PTHR11157:SF169">
    <property type="entry name" value="ELONGATION OF FATTY ACIDS PROTEIN"/>
    <property type="match status" value="1"/>
</dbReference>
<feature type="non-terminal residue" evidence="11">
    <location>
        <position position="192"/>
    </location>
</feature>
<keyword evidence="8 10" id="KW-0472">Membrane</keyword>
<keyword evidence="2 10" id="KW-0444">Lipid biosynthesis</keyword>
<organism evidence="12">
    <name type="scientific">Melampsora larici-populina (strain 98AG31 / pathotype 3-4-7)</name>
    <name type="common">Poplar leaf rust fungus</name>
    <dbReference type="NCBI Taxonomy" id="747676"/>
    <lineage>
        <taxon>Eukaryota</taxon>
        <taxon>Fungi</taxon>
        <taxon>Dikarya</taxon>
        <taxon>Basidiomycota</taxon>
        <taxon>Pucciniomycotina</taxon>
        <taxon>Pucciniomycetes</taxon>
        <taxon>Pucciniales</taxon>
        <taxon>Melampsoraceae</taxon>
        <taxon>Melampsora</taxon>
    </lineage>
</organism>
<keyword evidence="3 10" id="KW-0808">Transferase</keyword>
<dbReference type="PANTHER" id="PTHR11157">
    <property type="entry name" value="FATTY ACID ACYL TRANSFERASE-RELATED"/>
    <property type="match status" value="1"/>
</dbReference>
<comment type="catalytic activity">
    <reaction evidence="10">
        <text>an acyl-CoA + malonyl-CoA + H(+) = a 3-oxoacyl-CoA + CO2 + CoA</text>
        <dbReference type="Rhea" id="RHEA:50252"/>
        <dbReference type="ChEBI" id="CHEBI:15378"/>
        <dbReference type="ChEBI" id="CHEBI:16526"/>
        <dbReference type="ChEBI" id="CHEBI:57287"/>
        <dbReference type="ChEBI" id="CHEBI:57384"/>
        <dbReference type="ChEBI" id="CHEBI:58342"/>
        <dbReference type="ChEBI" id="CHEBI:90726"/>
    </reaction>
    <physiologicalReaction direction="left-to-right" evidence="10">
        <dbReference type="Rhea" id="RHEA:50253"/>
    </physiologicalReaction>
</comment>
<evidence type="ECO:0000256" key="3">
    <source>
        <dbReference type="ARBA" id="ARBA00022679"/>
    </source>
</evidence>
<dbReference type="eggNOG" id="KOG3072">
    <property type="taxonomic scope" value="Eukaryota"/>
</dbReference>
<dbReference type="Pfam" id="PF01151">
    <property type="entry name" value="ELO"/>
    <property type="match status" value="1"/>
</dbReference>
<keyword evidence="7 10" id="KW-0443">Lipid metabolism</keyword>
<comment type="subcellular location">
    <subcellularLocation>
        <location evidence="1">Membrane</location>
        <topology evidence="1">Multi-pass membrane protein</topology>
    </subcellularLocation>
</comment>
<evidence type="ECO:0000256" key="9">
    <source>
        <dbReference type="ARBA" id="ARBA00023160"/>
    </source>
</evidence>
<evidence type="ECO:0000256" key="1">
    <source>
        <dbReference type="ARBA" id="ARBA00004141"/>
    </source>
</evidence>
<comment type="caution">
    <text evidence="10">Lacks conserved residue(s) required for the propagation of feature annotation.</text>
</comment>
<evidence type="ECO:0000256" key="8">
    <source>
        <dbReference type="ARBA" id="ARBA00023136"/>
    </source>
</evidence>
<comment type="similarity">
    <text evidence="10">Belongs to the ELO family.</text>
</comment>
<reference evidence="12" key="1">
    <citation type="journal article" date="2011" name="Proc. Natl. Acad. Sci. U.S.A.">
        <title>Obligate biotrophy features unraveled by the genomic analysis of rust fungi.</title>
        <authorList>
            <person name="Duplessis S."/>
            <person name="Cuomo C.A."/>
            <person name="Lin Y.-C."/>
            <person name="Aerts A."/>
            <person name="Tisserant E."/>
            <person name="Veneault-Fourrey C."/>
            <person name="Joly D.L."/>
            <person name="Hacquard S."/>
            <person name="Amselem J."/>
            <person name="Cantarel B.L."/>
            <person name="Chiu R."/>
            <person name="Coutinho P.M."/>
            <person name="Feau N."/>
            <person name="Field M."/>
            <person name="Frey P."/>
            <person name="Gelhaye E."/>
            <person name="Goldberg J."/>
            <person name="Grabherr M.G."/>
            <person name="Kodira C.D."/>
            <person name="Kohler A."/>
            <person name="Kuees U."/>
            <person name="Lindquist E.A."/>
            <person name="Lucas S.M."/>
            <person name="Mago R."/>
            <person name="Mauceli E."/>
            <person name="Morin E."/>
            <person name="Murat C."/>
            <person name="Pangilinan J.L."/>
            <person name="Park R."/>
            <person name="Pearson M."/>
            <person name="Quesneville H."/>
            <person name="Rouhier N."/>
            <person name="Sakthikumar S."/>
            <person name="Salamov A.A."/>
            <person name="Schmutz J."/>
            <person name="Selles B."/>
            <person name="Shapiro H."/>
            <person name="Tanguay P."/>
            <person name="Tuskan G.A."/>
            <person name="Henrissat B."/>
            <person name="Van de Peer Y."/>
            <person name="Rouze P."/>
            <person name="Ellis J.G."/>
            <person name="Dodds P.N."/>
            <person name="Schein J.E."/>
            <person name="Zhong S."/>
            <person name="Hamelin R.C."/>
            <person name="Grigoriev I.V."/>
            <person name="Szabo L.J."/>
            <person name="Martin F."/>
        </authorList>
    </citation>
    <scope>NUCLEOTIDE SEQUENCE [LARGE SCALE GENOMIC DNA]</scope>
    <source>
        <strain evidence="12">98AG31 / pathotype 3-4-7</strain>
    </source>
</reference>
<feature type="transmembrane region" description="Helical" evidence="10">
    <location>
        <begin position="73"/>
        <end position="91"/>
    </location>
</feature>
<dbReference type="STRING" id="747676.F4R9G1"/>
<keyword evidence="5 10" id="KW-0276">Fatty acid metabolism</keyword>
<dbReference type="EMBL" id="GL883093">
    <property type="protein sequence ID" value="EGG11158.1"/>
    <property type="molecule type" value="Genomic_DNA"/>
</dbReference>
<dbReference type="GO" id="GO:0042761">
    <property type="term" value="P:very long-chain fatty acid biosynthetic process"/>
    <property type="evidence" value="ECO:0007669"/>
    <property type="project" value="TreeGrafter"/>
</dbReference>
<dbReference type="VEuPathDB" id="FungiDB:MELLADRAFT_27551"/>
<dbReference type="RefSeq" id="XP_007405760.1">
    <property type="nucleotide sequence ID" value="XM_007405698.1"/>
</dbReference>
<evidence type="ECO:0000256" key="4">
    <source>
        <dbReference type="ARBA" id="ARBA00022692"/>
    </source>
</evidence>
<dbReference type="AlphaFoldDB" id="F4R9G1"/>
<keyword evidence="6 10" id="KW-1133">Transmembrane helix</keyword>
<dbReference type="GO" id="GO:0030148">
    <property type="term" value="P:sphingolipid biosynthetic process"/>
    <property type="evidence" value="ECO:0007669"/>
    <property type="project" value="TreeGrafter"/>
</dbReference>
<dbReference type="GO" id="GO:0009922">
    <property type="term" value="F:fatty acid elongase activity"/>
    <property type="evidence" value="ECO:0007669"/>
    <property type="project" value="InterPro"/>
</dbReference>
<feature type="transmembrane region" description="Helical" evidence="10">
    <location>
        <begin position="43"/>
        <end position="61"/>
    </location>
</feature>